<dbReference type="Pfam" id="PF06744">
    <property type="entry name" value="IcmF_C"/>
    <property type="match status" value="1"/>
</dbReference>
<evidence type="ECO:0000313" key="4">
    <source>
        <dbReference type="Proteomes" id="UP000351155"/>
    </source>
</evidence>
<sequence>MIYDDALKNGNSPSLPNTALKISAESQTWPDPLSHLVGPLLDSVYHHASQEAIARSNEGIEESIGQVCRTTLKGRYPFADTTREVKRADFERFFGVGGLVDEYYKKHLADKVDTSSQPWRYKGDVETDDANMLAFFEQAAEIREAFFQGENGRKLALAFDISVLHLDPAVTQLNMNFDGQQVNYAHGPVSSTSVVWPTSRAVSKNDNECDPQGRDGELGADV</sequence>
<dbReference type="InterPro" id="IPR010623">
    <property type="entry name" value="IcmF_C"/>
</dbReference>
<dbReference type="PANTHER" id="PTHR36153">
    <property type="entry name" value="INNER MEMBRANE PROTEIN-RELATED"/>
    <property type="match status" value="1"/>
</dbReference>
<dbReference type="EMBL" id="CAADIW010000081">
    <property type="protein sequence ID" value="VFS44869.1"/>
    <property type="molecule type" value="Genomic_DNA"/>
</dbReference>
<proteinExistence type="predicted"/>
<feature type="compositionally biased region" description="Basic and acidic residues" evidence="1">
    <location>
        <begin position="203"/>
        <end position="222"/>
    </location>
</feature>
<feature type="region of interest" description="Disordered" evidence="1">
    <location>
        <begin position="201"/>
        <end position="222"/>
    </location>
</feature>
<dbReference type="InterPro" id="IPR053156">
    <property type="entry name" value="T6SS_TssM-like"/>
</dbReference>
<name>A0A484ZG89_9ENTR</name>
<reference evidence="3 4" key="1">
    <citation type="submission" date="2019-03" db="EMBL/GenBank/DDBJ databases">
        <authorList>
            <consortium name="Pathogen Informatics"/>
        </authorList>
    </citation>
    <scope>NUCLEOTIDE SEQUENCE [LARGE SCALE GENOMIC DNA]</scope>
    <source>
        <strain evidence="3 4">NCTC12126</strain>
    </source>
</reference>
<organism evidence="3 4">
    <name type="scientific">Enterobacter cancerogenus</name>
    <dbReference type="NCBI Taxonomy" id="69218"/>
    <lineage>
        <taxon>Bacteria</taxon>
        <taxon>Pseudomonadati</taxon>
        <taxon>Pseudomonadota</taxon>
        <taxon>Gammaproteobacteria</taxon>
        <taxon>Enterobacterales</taxon>
        <taxon>Enterobacteriaceae</taxon>
        <taxon>Enterobacter</taxon>
        <taxon>Enterobacter cloacae complex</taxon>
    </lineage>
</organism>
<accession>A0A484ZG89</accession>
<feature type="domain" description="Type VI secretion system IcmF C-terminal" evidence="2">
    <location>
        <begin position="159"/>
        <end position="201"/>
    </location>
</feature>
<protein>
    <submittedName>
        <fullName evidence="3">IcmF-related protein</fullName>
    </submittedName>
</protein>
<evidence type="ECO:0000259" key="2">
    <source>
        <dbReference type="Pfam" id="PF06744"/>
    </source>
</evidence>
<evidence type="ECO:0000313" key="3">
    <source>
        <dbReference type="EMBL" id="VFS44869.1"/>
    </source>
</evidence>
<gene>
    <name evidence="3" type="ORF">NCTC12126_06183</name>
</gene>
<dbReference type="AlphaFoldDB" id="A0A484ZG89"/>
<dbReference type="Proteomes" id="UP000351155">
    <property type="component" value="Unassembled WGS sequence"/>
</dbReference>
<dbReference type="PANTHER" id="PTHR36153:SF1">
    <property type="entry name" value="TYPE VI SECRETION SYSTEM COMPONENT TSSM1"/>
    <property type="match status" value="1"/>
</dbReference>
<evidence type="ECO:0000256" key="1">
    <source>
        <dbReference type="SAM" id="MobiDB-lite"/>
    </source>
</evidence>